<keyword evidence="14" id="KW-1185">Reference proteome</keyword>
<dbReference type="GO" id="GO:0015276">
    <property type="term" value="F:ligand-gated monoatomic ion channel activity"/>
    <property type="evidence" value="ECO:0007669"/>
    <property type="project" value="InterPro"/>
</dbReference>
<dbReference type="PANTHER" id="PTHR18966">
    <property type="entry name" value="IONOTROPIC GLUTAMATE RECEPTOR"/>
    <property type="match status" value="1"/>
</dbReference>
<keyword evidence="6 10" id="KW-0472">Membrane</keyword>
<dbReference type="EMBL" id="FSRC01000001">
    <property type="protein sequence ID" value="SIN70255.1"/>
    <property type="molecule type" value="Genomic_DNA"/>
</dbReference>
<evidence type="ECO:0000256" key="4">
    <source>
        <dbReference type="ARBA" id="ARBA00022989"/>
    </source>
</evidence>
<dbReference type="InterPro" id="IPR001320">
    <property type="entry name" value="Iontro_rcpt_C"/>
</dbReference>
<comment type="subcellular location">
    <subcellularLocation>
        <location evidence="1">Membrane</location>
        <topology evidence="1">Multi-pass membrane protein</topology>
    </subcellularLocation>
</comment>
<feature type="domain" description="Ionotropic glutamate receptor C-terminal" evidence="12">
    <location>
        <begin position="36"/>
        <end position="364"/>
    </location>
</feature>
<evidence type="ECO:0000259" key="11">
    <source>
        <dbReference type="SMART" id="SM00062"/>
    </source>
</evidence>
<feature type="transmembrane region" description="Helical" evidence="10">
    <location>
        <begin position="141"/>
        <end position="166"/>
    </location>
</feature>
<dbReference type="OrthoDB" id="9799090at2"/>
<reference evidence="14" key="1">
    <citation type="submission" date="2016-11" db="EMBL/GenBank/DDBJ databases">
        <authorList>
            <person name="Varghese N."/>
            <person name="Submissions S."/>
        </authorList>
    </citation>
    <scope>NUCLEOTIDE SEQUENCE [LARGE SCALE GENOMIC DNA]</scope>
    <source>
        <strain evidence="14">DSM 15292</strain>
    </source>
</reference>
<keyword evidence="2" id="KW-0813">Transport</keyword>
<evidence type="ECO:0000256" key="8">
    <source>
        <dbReference type="ARBA" id="ARBA00023180"/>
    </source>
</evidence>
<evidence type="ECO:0000256" key="10">
    <source>
        <dbReference type="SAM" id="Phobius"/>
    </source>
</evidence>
<gene>
    <name evidence="13" type="ORF">SAMN05444394_0920</name>
</gene>
<evidence type="ECO:0000256" key="3">
    <source>
        <dbReference type="ARBA" id="ARBA00022692"/>
    </source>
</evidence>
<name>A0A1N6DHI5_9BACT</name>
<dbReference type="SUPFAM" id="SSF53850">
    <property type="entry name" value="Periplasmic binding protein-like II"/>
    <property type="match status" value="1"/>
</dbReference>
<dbReference type="Pfam" id="PF00060">
    <property type="entry name" value="Lig_chan"/>
    <property type="match status" value="1"/>
</dbReference>
<dbReference type="InterPro" id="IPR015683">
    <property type="entry name" value="Ionotropic_Glu_rcpt"/>
</dbReference>
<dbReference type="GO" id="GO:0016020">
    <property type="term" value="C:membrane"/>
    <property type="evidence" value="ECO:0007669"/>
    <property type="project" value="UniProtKB-SubCell"/>
</dbReference>
<dbReference type="Proteomes" id="UP000185221">
    <property type="component" value="Unassembled WGS sequence"/>
</dbReference>
<dbReference type="SUPFAM" id="SSF81324">
    <property type="entry name" value="Voltage-gated potassium channels"/>
    <property type="match status" value="1"/>
</dbReference>
<evidence type="ECO:0000259" key="12">
    <source>
        <dbReference type="SMART" id="SM00079"/>
    </source>
</evidence>
<dbReference type="STRING" id="226505.SAMN05444394_0920"/>
<organism evidence="13 14">
    <name type="scientific">Algoriphagus halophilus</name>
    <dbReference type="NCBI Taxonomy" id="226505"/>
    <lineage>
        <taxon>Bacteria</taxon>
        <taxon>Pseudomonadati</taxon>
        <taxon>Bacteroidota</taxon>
        <taxon>Cytophagia</taxon>
        <taxon>Cytophagales</taxon>
        <taxon>Cyclobacteriaceae</taxon>
        <taxon>Algoriphagus</taxon>
    </lineage>
</organism>
<keyword evidence="9" id="KW-0407">Ion channel</keyword>
<dbReference type="Gene3D" id="3.40.190.10">
    <property type="entry name" value="Periplasmic binding protein-like II"/>
    <property type="match status" value="3"/>
</dbReference>
<proteinExistence type="predicted"/>
<dbReference type="Pfam" id="PF00497">
    <property type="entry name" value="SBP_bac_3"/>
    <property type="match status" value="1"/>
</dbReference>
<dbReference type="SMART" id="SM00062">
    <property type="entry name" value="PBPb"/>
    <property type="match status" value="1"/>
</dbReference>
<evidence type="ECO:0000313" key="13">
    <source>
        <dbReference type="EMBL" id="SIN70255.1"/>
    </source>
</evidence>
<dbReference type="AlphaFoldDB" id="A0A1N6DHI5"/>
<feature type="transmembrane region" description="Helical" evidence="10">
    <location>
        <begin position="178"/>
        <end position="199"/>
    </location>
</feature>
<dbReference type="SMART" id="SM00079">
    <property type="entry name" value="PBPe"/>
    <property type="match status" value="1"/>
</dbReference>
<feature type="transmembrane region" description="Helical" evidence="10">
    <location>
        <begin position="211"/>
        <end position="237"/>
    </location>
</feature>
<evidence type="ECO:0000256" key="2">
    <source>
        <dbReference type="ARBA" id="ARBA00022448"/>
    </source>
</evidence>
<keyword evidence="3 10" id="KW-0812">Transmembrane</keyword>
<keyword evidence="4 10" id="KW-1133">Transmembrane helix</keyword>
<evidence type="ECO:0000256" key="1">
    <source>
        <dbReference type="ARBA" id="ARBA00004141"/>
    </source>
</evidence>
<dbReference type="Gene3D" id="1.10.287.70">
    <property type="match status" value="1"/>
</dbReference>
<sequence length="366" mass="41025">MSRSTSIYVHTIFFLLLFCFQRPNLLAQTESSTSDTLLVGVAGSQPFVFPSNSDSEGIAVEIWEELAAKKNWVFTYQYFDQVEHALSDLSQNKVDVVVGPISITSTRLENMRFSQPFYNSSLSIVSRNEELSFWKKIEPFFSLQLVIAVGIFLFILAIVGTLLWLAERKNSPDQFPKEPVNGIGNGMWLAIVTMSTVGYGDKAPVTLWGRIITGTWILTSLIFATSMVAGIASTLTINSMGTSTILHIEELSQKKAGTLMNSPAVNFLKENKAKAVESSSLQEAMDKLLAKEVEAVVFDRPQLLYYTKQNHPENLYIAKAEYFKQGYGFAFPVESDLIYEVNRALLELSENQEIEKIINGYLDKDE</sequence>
<keyword evidence="8" id="KW-0325">Glycoprotein</keyword>
<evidence type="ECO:0000313" key="14">
    <source>
        <dbReference type="Proteomes" id="UP000185221"/>
    </source>
</evidence>
<keyword evidence="7" id="KW-0675">Receptor</keyword>
<protein>
    <submittedName>
        <fullName evidence="13">Amino acid ABC transporter substrate-binding protein, PAAT family</fullName>
    </submittedName>
</protein>
<evidence type="ECO:0000256" key="6">
    <source>
        <dbReference type="ARBA" id="ARBA00023136"/>
    </source>
</evidence>
<evidence type="ECO:0000256" key="7">
    <source>
        <dbReference type="ARBA" id="ARBA00023170"/>
    </source>
</evidence>
<dbReference type="InterPro" id="IPR001638">
    <property type="entry name" value="Solute-binding_3/MltF_N"/>
</dbReference>
<accession>A0A1N6DHI5</accession>
<evidence type="ECO:0000256" key="9">
    <source>
        <dbReference type="ARBA" id="ARBA00023303"/>
    </source>
</evidence>
<feature type="domain" description="Solute-binding protein family 3/N-terminal" evidence="11">
    <location>
        <begin position="36"/>
        <end position="365"/>
    </location>
</feature>
<keyword evidence="5" id="KW-0406">Ion transport</keyword>
<evidence type="ECO:0000256" key="5">
    <source>
        <dbReference type="ARBA" id="ARBA00023065"/>
    </source>
</evidence>